<gene>
    <name evidence="1" type="ORF">AACT_2520</name>
</gene>
<name>A0A6M8EM48_9BACT</name>
<protein>
    <submittedName>
        <fullName evidence="1">Uncharacterized protein</fullName>
    </submittedName>
</protein>
<dbReference type="AlphaFoldDB" id="A0A6M8EM48"/>
<dbReference type="EMBL" id="CP042652">
    <property type="protein sequence ID" value="QKE29608.1"/>
    <property type="molecule type" value="Genomic_DNA"/>
</dbReference>
<organism evidence="1 2">
    <name type="scientific">Arcobacter acticola</name>
    <dbReference type="NCBI Taxonomy" id="1849015"/>
    <lineage>
        <taxon>Bacteria</taxon>
        <taxon>Pseudomonadati</taxon>
        <taxon>Campylobacterota</taxon>
        <taxon>Epsilonproteobacteria</taxon>
        <taxon>Campylobacterales</taxon>
        <taxon>Arcobacteraceae</taxon>
        <taxon>Arcobacter</taxon>
    </lineage>
</organism>
<sequence length="122" mass="14322">MNKYKRLDLTKLEYECLIEIIDFEKLKEIEKRYKEIEGFSIVNKLNNPKNINFSLAKCLASEKATKARSNKAKYKIDTAVEILRTQRKDITRYSVAKVSGVSFSTVKRYLSDETLKYLNEKK</sequence>
<dbReference type="RefSeq" id="WP_172127493.1">
    <property type="nucleotide sequence ID" value="NZ_CP042652.1"/>
</dbReference>
<reference evidence="1 2" key="1">
    <citation type="submission" date="2019-08" db="EMBL/GenBank/DDBJ databases">
        <title>Complete genome sequence of Arcobacter acticola.</title>
        <authorList>
            <person name="Miller W."/>
        </authorList>
    </citation>
    <scope>NUCLEOTIDE SEQUENCE [LARGE SCALE GENOMIC DNA]</scope>
    <source>
        <strain evidence="1 2">KCTC 52212</strain>
    </source>
</reference>
<proteinExistence type="predicted"/>
<evidence type="ECO:0000313" key="1">
    <source>
        <dbReference type="EMBL" id="QKE29608.1"/>
    </source>
</evidence>
<keyword evidence="2" id="KW-1185">Reference proteome</keyword>
<dbReference type="Proteomes" id="UP000503483">
    <property type="component" value="Chromosome"/>
</dbReference>
<dbReference type="KEGG" id="paco:AACT_2520"/>
<evidence type="ECO:0000313" key="2">
    <source>
        <dbReference type="Proteomes" id="UP000503483"/>
    </source>
</evidence>
<accession>A0A6M8EM48</accession>